<proteinExistence type="predicted"/>
<dbReference type="PANTHER" id="PTHR31025">
    <property type="entry name" value="SI:CH211-196P9.1-RELATED"/>
    <property type="match status" value="1"/>
</dbReference>
<dbReference type="eggNOG" id="ENOG502QWAF">
    <property type="taxonomic scope" value="Eukaryota"/>
</dbReference>
<dbReference type="Proteomes" id="UP000001593">
    <property type="component" value="Unassembled WGS sequence"/>
</dbReference>
<dbReference type="OMA" id="CHGITIT"/>
<dbReference type="EMBL" id="DS469790">
    <property type="protein sequence ID" value="EDO33098.1"/>
    <property type="molecule type" value="Genomic_DNA"/>
</dbReference>
<name>A7ST68_NEMVE</name>
<evidence type="ECO:0000313" key="2">
    <source>
        <dbReference type="Proteomes" id="UP000001593"/>
    </source>
</evidence>
<dbReference type="AlphaFoldDB" id="A7ST68"/>
<evidence type="ECO:0000313" key="1">
    <source>
        <dbReference type="EMBL" id="EDO33098.1"/>
    </source>
</evidence>
<protein>
    <submittedName>
        <fullName evidence="1">Uncharacterized protein</fullName>
    </submittedName>
</protein>
<dbReference type="PhylomeDB" id="A7ST68"/>
<keyword evidence="2" id="KW-1185">Reference proteome</keyword>
<dbReference type="InParanoid" id="A7ST68"/>
<dbReference type="PANTHER" id="PTHR31025:SF9">
    <property type="entry name" value="SI:DKEY-286J15.1"/>
    <property type="match status" value="1"/>
</dbReference>
<reference evidence="1 2" key="1">
    <citation type="journal article" date="2007" name="Science">
        <title>Sea anemone genome reveals ancestral eumetazoan gene repertoire and genomic organization.</title>
        <authorList>
            <person name="Putnam N.H."/>
            <person name="Srivastava M."/>
            <person name="Hellsten U."/>
            <person name="Dirks B."/>
            <person name="Chapman J."/>
            <person name="Salamov A."/>
            <person name="Terry A."/>
            <person name="Shapiro H."/>
            <person name="Lindquist E."/>
            <person name="Kapitonov V.V."/>
            <person name="Jurka J."/>
            <person name="Genikhovich G."/>
            <person name="Grigoriev I.V."/>
            <person name="Lucas S.M."/>
            <person name="Steele R.E."/>
            <person name="Finnerty J.R."/>
            <person name="Technau U."/>
            <person name="Martindale M.Q."/>
            <person name="Rokhsar D.S."/>
        </authorList>
    </citation>
    <scope>NUCLEOTIDE SEQUENCE [LARGE SCALE GENOMIC DNA]</scope>
    <source>
        <strain evidence="2">CH2 X CH6</strain>
    </source>
</reference>
<dbReference type="HOGENOM" id="CLU_812100_0_0_1"/>
<sequence>MACGFEEHSKPHSLPNKMFKKKKPRFCHKKTCHGITITIGGTQRKDTLAIYISRADVNIALANKQELTTKLRTAVVERIVEDYSQFTWYPTRDQMTALALEIIRTYPFLKDKYVGSGYDSWYGKIADKFKNDRKKVPEDPEVVLHKRKIETSAEKTAQHVRRGALNWEPPYPEGEDEASMQRHKESLQNEWERRTPDFKKVNRRMALTFPDRRRLMNSNPNIRDIQSEYPALFDCNQPQNLSHKDGVRRLPWSPWDNDDDVEPSKGEKCAVALAILPFLLHSKNSKKKEEKEFIEIVPAESDIRTMELSSKAPKILVSGEFESRESVSIVANGQQICDVKDM</sequence>
<organism evidence="1 2">
    <name type="scientific">Nematostella vectensis</name>
    <name type="common">Starlet sea anemone</name>
    <dbReference type="NCBI Taxonomy" id="45351"/>
    <lineage>
        <taxon>Eukaryota</taxon>
        <taxon>Metazoa</taxon>
        <taxon>Cnidaria</taxon>
        <taxon>Anthozoa</taxon>
        <taxon>Hexacorallia</taxon>
        <taxon>Actiniaria</taxon>
        <taxon>Edwardsiidae</taxon>
        <taxon>Nematostella</taxon>
    </lineage>
</organism>
<gene>
    <name evidence="1" type="ORF">NEMVEDRAFT_v1g247254</name>
</gene>
<accession>A7ST68</accession>